<dbReference type="EMBL" id="JADOUF010000001">
    <property type="protein sequence ID" value="MBG6140995.1"/>
    <property type="molecule type" value="Genomic_DNA"/>
</dbReference>
<keyword evidence="3" id="KW-1133">Transmembrane helix</keyword>
<dbReference type="Gene3D" id="3.90.79.10">
    <property type="entry name" value="Nucleoside Triphosphate Pyrophosphohydrolase"/>
    <property type="match status" value="1"/>
</dbReference>
<gene>
    <name evidence="5" type="ORF">IW245_007189</name>
</gene>
<evidence type="ECO:0000256" key="1">
    <source>
        <dbReference type="ARBA" id="ARBA00001946"/>
    </source>
</evidence>
<dbReference type="AlphaFoldDB" id="A0A8J7GND8"/>
<dbReference type="GO" id="GO:0016787">
    <property type="term" value="F:hydrolase activity"/>
    <property type="evidence" value="ECO:0007669"/>
    <property type="project" value="UniProtKB-KW"/>
</dbReference>
<dbReference type="InterPro" id="IPR020084">
    <property type="entry name" value="NUDIX_hydrolase_CS"/>
</dbReference>
<evidence type="ECO:0000259" key="4">
    <source>
        <dbReference type="PROSITE" id="PS51462"/>
    </source>
</evidence>
<dbReference type="Proteomes" id="UP000622552">
    <property type="component" value="Unassembled WGS sequence"/>
</dbReference>
<evidence type="ECO:0000256" key="3">
    <source>
        <dbReference type="SAM" id="Phobius"/>
    </source>
</evidence>
<comment type="cofactor">
    <cofactor evidence="1">
        <name>Mg(2+)</name>
        <dbReference type="ChEBI" id="CHEBI:18420"/>
    </cofactor>
</comment>
<proteinExistence type="predicted"/>
<dbReference type="InterPro" id="IPR015797">
    <property type="entry name" value="NUDIX_hydrolase-like_dom_sf"/>
</dbReference>
<sequence length="167" mass="18648">MSVRQFAYRMFYRLPLRARHRLVRVFSPTYIIGAVTIVLSPDGTRMLLLRQPPGRAWSLPAGLLDRRERPIVGAAREVREETGLDVRPEQLEPMDPNAVVHYKGGWVDMVFTTRVATDLPLNVDPAEVIEGRWFDVDALPPLTRSTAGLIGRYGYGPLAGTLAPDAP</sequence>
<evidence type="ECO:0000313" key="5">
    <source>
        <dbReference type="EMBL" id="MBG6140995.1"/>
    </source>
</evidence>
<feature type="domain" description="Nudix hydrolase" evidence="4">
    <location>
        <begin position="29"/>
        <end position="156"/>
    </location>
</feature>
<protein>
    <submittedName>
        <fullName evidence="5">ADP-ribose pyrophosphatase YjhB (NUDIX family)</fullName>
    </submittedName>
</protein>
<accession>A0A8J7GND8</accession>
<dbReference type="SUPFAM" id="SSF55811">
    <property type="entry name" value="Nudix"/>
    <property type="match status" value="1"/>
</dbReference>
<dbReference type="PANTHER" id="PTHR43046:SF16">
    <property type="entry name" value="ADP-RIBOSE PYROPHOSPHATASE YJHB-RELATED"/>
    <property type="match status" value="1"/>
</dbReference>
<keyword evidence="3" id="KW-0472">Membrane</keyword>
<dbReference type="InterPro" id="IPR000086">
    <property type="entry name" value="NUDIX_hydrolase_dom"/>
</dbReference>
<evidence type="ECO:0000256" key="2">
    <source>
        <dbReference type="ARBA" id="ARBA00022801"/>
    </source>
</evidence>
<feature type="transmembrane region" description="Helical" evidence="3">
    <location>
        <begin position="21"/>
        <end position="40"/>
    </location>
</feature>
<comment type="caution">
    <text evidence="5">The sequence shown here is derived from an EMBL/GenBank/DDBJ whole genome shotgun (WGS) entry which is preliminary data.</text>
</comment>
<dbReference type="PANTHER" id="PTHR43046">
    <property type="entry name" value="GDP-MANNOSE MANNOSYL HYDROLASE"/>
    <property type="match status" value="1"/>
</dbReference>
<keyword evidence="2" id="KW-0378">Hydrolase</keyword>
<keyword evidence="6" id="KW-1185">Reference proteome</keyword>
<keyword evidence="3" id="KW-0812">Transmembrane</keyword>
<organism evidence="5 6">
    <name type="scientific">Longispora fulva</name>
    <dbReference type="NCBI Taxonomy" id="619741"/>
    <lineage>
        <taxon>Bacteria</taxon>
        <taxon>Bacillati</taxon>
        <taxon>Actinomycetota</taxon>
        <taxon>Actinomycetes</taxon>
        <taxon>Micromonosporales</taxon>
        <taxon>Micromonosporaceae</taxon>
        <taxon>Longispora</taxon>
    </lineage>
</organism>
<reference evidence="5" key="1">
    <citation type="submission" date="2020-11" db="EMBL/GenBank/DDBJ databases">
        <title>Sequencing the genomes of 1000 actinobacteria strains.</title>
        <authorList>
            <person name="Klenk H.-P."/>
        </authorList>
    </citation>
    <scope>NUCLEOTIDE SEQUENCE</scope>
    <source>
        <strain evidence="5">DSM 45356</strain>
    </source>
</reference>
<name>A0A8J7GND8_9ACTN</name>
<dbReference type="PROSITE" id="PS00893">
    <property type="entry name" value="NUDIX_BOX"/>
    <property type="match status" value="1"/>
</dbReference>
<dbReference type="PROSITE" id="PS51462">
    <property type="entry name" value="NUDIX"/>
    <property type="match status" value="1"/>
</dbReference>
<dbReference type="Pfam" id="PF00293">
    <property type="entry name" value="NUDIX"/>
    <property type="match status" value="1"/>
</dbReference>
<evidence type="ECO:0000313" key="6">
    <source>
        <dbReference type="Proteomes" id="UP000622552"/>
    </source>
</evidence>
<dbReference type="CDD" id="cd02883">
    <property type="entry name" value="NUDIX_Hydrolase"/>
    <property type="match status" value="1"/>
</dbReference>